<dbReference type="AlphaFoldDB" id="A0AAD2JMB5"/>
<evidence type="ECO:0000313" key="3">
    <source>
        <dbReference type="Proteomes" id="UP001295423"/>
    </source>
</evidence>
<proteinExistence type="predicted"/>
<protein>
    <submittedName>
        <fullName evidence="2">Uncharacterized protein</fullName>
    </submittedName>
</protein>
<feature type="compositionally biased region" description="Polar residues" evidence="1">
    <location>
        <begin position="313"/>
        <end position="332"/>
    </location>
</feature>
<name>A0AAD2JMB5_9STRA</name>
<evidence type="ECO:0000313" key="2">
    <source>
        <dbReference type="EMBL" id="CAJ1963534.1"/>
    </source>
</evidence>
<reference evidence="2" key="1">
    <citation type="submission" date="2023-08" db="EMBL/GenBank/DDBJ databases">
        <authorList>
            <person name="Audoor S."/>
            <person name="Bilcke G."/>
        </authorList>
    </citation>
    <scope>NUCLEOTIDE SEQUENCE</scope>
</reference>
<keyword evidence="3" id="KW-1185">Reference proteome</keyword>
<comment type="caution">
    <text evidence="2">The sequence shown here is derived from an EMBL/GenBank/DDBJ whole genome shotgun (WGS) entry which is preliminary data.</text>
</comment>
<feature type="region of interest" description="Disordered" evidence="1">
    <location>
        <begin position="296"/>
        <end position="332"/>
    </location>
</feature>
<accession>A0AAD2JMB5</accession>
<gene>
    <name evidence="2" type="ORF">CYCCA115_LOCUS20210</name>
</gene>
<dbReference type="Proteomes" id="UP001295423">
    <property type="component" value="Unassembled WGS sequence"/>
</dbReference>
<evidence type="ECO:0000256" key="1">
    <source>
        <dbReference type="SAM" id="MobiDB-lite"/>
    </source>
</evidence>
<dbReference type="EMBL" id="CAKOGP040002147">
    <property type="protein sequence ID" value="CAJ1963534.1"/>
    <property type="molecule type" value="Genomic_DNA"/>
</dbReference>
<organism evidence="2 3">
    <name type="scientific">Cylindrotheca closterium</name>
    <dbReference type="NCBI Taxonomy" id="2856"/>
    <lineage>
        <taxon>Eukaryota</taxon>
        <taxon>Sar</taxon>
        <taxon>Stramenopiles</taxon>
        <taxon>Ochrophyta</taxon>
        <taxon>Bacillariophyta</taxon>
        <taxon>Bacillariophyceae</taxon>
        <taxon>Bacillariophycidae</taxon>
        <taxon>Bacillariales</taxon>
        <taxon>Bacillariaceae</taxon>
        <taxon>Cylindrotheca</taxon>
    </lineage>
</organism>
<sequence>MIYTTPNKGSRKMVGFIHMPTETREVQNRSGLSSEAISNTWYSQAEISATIAENSRACFLLQRSKYLGETDDFCYRGLESIFMPDYRVRRQKVMNDAKDAVMNEQDRQLTSNFFDADLIAATYREAVLYATTIARHRGVRDEEEIKDAPKTKSLELDAPPAKKNERKTGLKVKFDESESSRLISCRKDLSEEEKRACWLKRNEYLSIKIQAINDINLFMHGQAHESDDFTIQGLEKYLPNLSMIRKRYRLQAVNAVFEEQELQELEGKSCPMRIAKTYQLNSIHWLLIARQAGLDSGSHSTTSNRKKMPGKSHLTQTPVARSGNQSTSSNNRKMMLDKSSLSMTHRVGKQFQFLSCA</sequence>